<evidence type="ECO:0000256" key="1">
    <source>
        <dbReference type="SAM" id="MobiDB-lite"/>
    </source>
</evidence>
<feature type="region of interest" description="Disordered" evidence="1">
    <location>
        <begin position="1"/>
        <end position="289"/>
    </location>
</feature>
<feature type="compositionally biased region" description="Basic and acidic residues" evidence="1">
    <location>
        <begin position="466"/>
        <end position="478"/>
    </location>
</feature>
<dbReference type="EMBL" id="JAZHXJ010001298">
    <property type="protein sequence ID" value="KAL1845050.1"/>
    <property type="molecule type" value="Genomic_DNA"/>
</dbReference>
<dbReference type="Proteomes" id="UP001586593">
    <property type="component" value="Unassembled WGS sequence"/>
</dbReference>
<reference evidence="2 3" key="1">
    <citation type="journal article" date="2024" name="Commun. Biol.">
        <title>Comparative genomic analysis of thermophilic fungi reveals convergent evolutionary adaptations and gene losses.</title>
        <authorList>
            <person name="Steindorff A.S."/>
            <person name="Aguilar-Pontes M.V."/>
            <person name="Robinson A.J."/>
            <person name="Andreopoulos B."/>
            <person name="LaButti K."/>
            <person name="Kuo A."/>
            <person name="Mondo S."/>
            <person name="Riley R."/>
            <person name="Otillar R."/>
            <person name="Haridas S."/>
            <person name="Lipzen A."/>
            <person name="Grimwood J."/>
            <person name="Schmutz J."/>
            <person name="Clum A."/>
            <person name="Reid I.D."/>
            <person name="Moisan M.C."/>
            <person name="Butler G."/>
            <person name="Nguyen T.T.M."/>
            <person name="Dewar K."/>
            <person name="Conant G."/>
            <person name="Drula E."/>
            <person name="Henrissat B."/>
            <person name="Hansel C."/>
            <person name="Singer S."/>
            <person name="Hutchinson M.I."/>
            <person name="de Vries R.P."/>
            <person name="Natvig D.O."/>
            <person name="Powell A.J."/>
            <person name="Tsang A."/>
            <person name="Grigoriev I.V."/>
        </authorList>
    </citation>
    <scope>NUCLEOTIDE SEQUENCE [LARGE SCALE GENOMIC DNA]</scope>
    <source>
        <strain evidence="2 3">ATCC 24622</strain>
    </source>
</reference>
<feature type="compositionally biased region" description="Low complexity" evidence="1">
    <location>
        <begin position="389"/>
        <end position="400"/>
    </location>
</feature>
<protein>
    <submittedName>
        <fullName evidence="2">Uncharacterized protein</fullName>
    </submittedName>
</protein>
<gene>
    <name evidence="2" type="ORF">VTK73DRAFT_1219</name>
</gene>
<keyword evidence="3" id="KW-1185">Reference proteome</keyword>
<sequence>MLFEPAPGREYPSGCEMEDLERGDPSSGVPAREHQGVVDKEKGKQPASRDDTEAAGSAPTAAHQSAPEKPKPRIRFVEPINRPSREDDEEPARPYQHIHPRPPLPDIYSVLYGDKPGESSSSASKSRIASPATSTYLPELPATESRAKASSVTPSGGTPTGPETAVFGQSAKQAGSLNPFPRASWAADSDASKTPSRYRQVSPPKKFGFRDAGSLGEHEYAGSPAPRGFSGEFGRPGVYSSSYGYASPGGPAAGSWPARDHPRNPYAPQWAGSLPHLQTPGMGYRGASPAGNSLWLPNATWGHRVSAYATRPPMHQRSVSDPALDYALPNQPTARQRPAVSPPTPANAAQTTKPAREQDPTRLWSFASGVEDRLDVSPVHRTQREQRPLSEGAGESESLSRQPSWVTGLQKILHDPSDRPDTTLDFHQTAARLQRHFSRLAGEASRSHSPSGRRQSRSADAGDSAVDARDMSDDDGARKARTLRRPRSLTTEPGETYGMRVVGVPNARRHSPHHRQISAEQAPSGILKA</sequence>
<feature type="compositionally biased region" description="Basic and acidic residues" evidence="1">
    <location>
        <begin position="31"/>
        <end position="52"/>
    </location>
</feature>
<comment type="caution">
    <text evidence="2">The sequence shown here is derived from an EMBL/GenBank/DDBJ whole genome shotgun (WGS) entry which is preliminary data.</text>
</comment>
<feature type="compositionally biased region" description="Low complexity" evidence="1">
    <location>
        <begin position="236"/>
        <end position="255"/>
    </location>
</feature>
<feature type="compositionally biased region" description="Low complexity" evidence="1">
    <location>
        <begin position="119"/>
        <end position="132"/>
    </location>
</feature>
<feature type="compositionally biased region" description="Low complexity" evidence="1">
    <location>
        <begin position="150"/>
        <end position="162"/>
    </location>
</feature>
<feature type="compositionally biased region" description="Basic and acidic residues" evidence="1">
    <location>
        <begin position="412"/>
        <end position="424"/>
    </location>
</feature>
<evidence type="ECO:0000313" key="3">
    <source>
        <dbReference type="Proteomes" id="UP001586593"/>
    </source>
</evidence>
<feature type="region of interest" description="Disordered" evidence="1">
    <location>
        <begin position="312"/>
        <end position="529"/>
    </location>
</feature>
<name>A0ABR3VTQ4_9PEZI</name>
<feature type="compositionally biased region" description="Basic residues" evidence="1">
    <location>
        <begin position="507"/>
        <end position="516"/>
    </location>
</feature>
<accession>A0ABR3VTQ4</accession>
<organism evidence="2 3">
    <name type="scientific">Phialemonium thermophilum</name>
    <dbReference type="NCBI Taxonomy" id="223376"/>
    <lineage>
        <taxon>Eukaryota</taxon>
        <taxon>Fungi</taxon>
        <taxon>Dikarya</taxon>
        <taxon>Ascomycota</taxon>
        <taxon>Pezizomycotina</taxon>
        <taxon>Sordariomycetes</taxon>
        <taxon>Sordariomycetidae</taxon>
        <taxon>Cephalothecales</taxon>
        <taxon>Cephalothecaceae</taxon>
        <taxon>Phialemonium</taxon>
    </lineage>
</organism>
<evidence type="ECO:0000313" key="2">
    <source>
        <dbReference type="EMBL" id="KAL1845050.1"/>
    </source>
</evidence>
<proteinExistence type="predicted"/>